<keyword evidence="4" id="KW-0256">Endoplasmic reticulum</keyword>
<reference evidence="8" key="1">
    <citation type="submission" date="2020-04" db="EMBL/GenBank/DDBJ databases">
        <authorList>
            <person name="Alioto T."/>
            <person name="Alioto T."/>
            <person name="Gomez Garrido J."/>
        </authorList>
    </citation>
    <scope>NUCLEOTIDE SEQUENCE</scope>
    <source>
        <strain evidence="8">A484AB</strain>
    </source>
</reference>
<gene>
    <name evidence="8" type="ORF">PACLA_8A069709</name>
</gene>
<dbReference type="HAMAP" id="MF_03230">
    <property type="entry name" value="FITM2"/>
    <property type="match status" value="1"/>
</dbReference>
<evidence type="ECO:0000313" key="9">
    <source>
        <dbReference type="Proteomes" id="UP001152795"/>
    </source>
</evidence>
<keyword evidence="9" id="KW-1185">Reference proteome</keyword>
<comment type="subcellular location">
    <subcellularLocation>
        <location evidence="1">Endoplasmic reticulum membrane</location>
        <topology evidence="1">Multi-pass membrane protein</topology>
    </subcellularLocation>
</comment>
<dbReference type="OrthoDB" id="5579088at2759"/>
<dbReference type="GO" id="GO:0010945">
    <property type="term" value="F:coenzyme A diphosphatase activity"/>
    <property type="evidence" value="ECO:0007669"/>
    <property type="project" value="InterPro"/>
</dbReference>
<evidence type="ECO:0000256" key="6">
    <source>
        <dbReference type="ARBA" id="ARBA00023098"/>
    </source>
</evidence>
<evidence type="ECO:0000256" key="4">
    <source>
        <dbReference type="ARBA" id="ARBA00022824"/>
    </source>
</evidence>
<dbReference type="EMBL" id="CACRXK020001178">
    <property type="protein sequence ID" value="CAB3987457.1"/>
    <property type="molecule type" value="Genomic_DNA"/>
</dbReference>
<dbReference type="AlphaFoldDB" id="A0A6S7GJQ2"/>
<keyword evidence="3" id="KW-0378">Hydrolase</keyword>
<evidence type="ECO:0000256" key="7">
    <source>
        <dbReference type="ARBA" id="ARBA00023136"/>
    </source>
</evidence>
<comment type="caution">
    <text evidence="8">The sequence shown here is derived from an EMBL/GenBank/DDBJ whole genome shotgun (WGS) entry which is preliminary data.</text>
</comment>
<dbReference type="GO" id="GO:0008654">
    <property type="term" value="P:phospholipid biosynthetic process"/>
    <property type="evidence" value="ECO:0007669"/>
    <property type="project" value="TreeGrafter"/>
</dbReference>
<dbReference type="InterPro" id="IPR019388">
    <property type="entry name" value="FIT"/>
</dbReference>
<dbReference type="Pfam" id="PF10261">
    <property type="entry name" value="FIT"/>
    <property type="match status" value="1"/>
</dbReference>
<evidence type="ECO:0000313" key="8">
    <source>
        <dbReference type="EMBL" id="CAB3987457.1"/>
    </source>
</evidence>
<keyword evidence="2 8" id="KW-0812">Transmembrane</keyword>
<name>A0A6S7GJQ2_PARCT</name>
<dbReference type="PANTHER" id="PTHR23129">
    <property type="entry name" value="ACYL-COENZYME A DIPHOSPHATASE FITM2"/>
    <property type="match status" value="1"/>
</dbReference>
<evidence type="ECO:0000256" key="1">
    <source>
        <dbReference type="ARBA" id="ARBA00004477"/>
    </source>
</evidence>
<dbReference type="PANTHER" id="PTHR23129:SF0">
    <property type="entry name" value="ACYL-COENZYME A DIPHOSPHATASE FITM2"/>
    <property type="match status" value="1"/>
</dbReference>
<dbReference type="GO" id="GO:0034389">
    <property type="term" value="P:lipid droplet organization"/>
    <property type="evidence" value="ECO:0007669"/>
    <property type="project" value="InterPro"/>
</dbReference>
<evidence type="ECO:0000256" key="2">
    <source>
        <dbReference type="ARBA" id="ARBA00022692"/>
    </source>
</evidence>
<dbReference type="GO" id="GO:0019915">
    <property type="term" value="P:lipid storage"/>
    <property type="evidence" value="ECO:0007669"/>
    <property type="project" value="InterPro"/>
</dbReference>
<dbReference type="GO" id="GO:0005789">
    <property type="term" value="C:endoplasmic reticulum membrane"/>
    <property type="evidence" value="ECO:0007669"/>
    <property type="project" value="UniProtKB-SubCell"/>
</dbReference>
<sequence length="297" mass="34524">MAKNQRVAIVSFQEHFNKIFKVFIKFGTIEPVVIALICWIIVIIGSLIHDFHRPPEFYLSDKRNIFNALFAKWCLAWTLAFLTPYMGLTYLVKSKYNLKSVSKKVLRLVVAVTIWFVVTTVLDWIENLTGECEGSDLYSKKQECFREGLVWNGIDISGHSFLLAYCTLIISEEVQVVRYWTNEKIYPNETIYANEKNSPNKNIYGERIQTNKQIYSNETFQSKSKQEFVSVRCICIVLYICCCLLMMLWVTLLVFTAVYFHTTNSKILGIILALSAWILTYKVYFLSKYFPGAATRF</sequence>
<keyword evidence="6" id="KW-0443">Lipid metabolism</keyword>
<protein>
    <submittedName>
        <fullName evidence="8">Fat storage-inducing transmembrane 2-like</fullName>
    </submittedName>
</protein>
<keyword evidence="5" id="KW-1133">Transmembrane helix</keyword>
<organism evidence="8 9">
    <name type="scientific">Paramuricea clavata</name>
    <name type="common">Red gorgonian</name>
    <name type="synonym">Violescent sea-whip</name>
    <dbReference type="NCBI Taxonomy" id="317549"/>
    <lineage>
        <taxon>Eukaryota</taxon>
        <taxon>Metazoa</taxon>
        <taxon>Cnidaria</taxon>
        <taxon>Anthozoa</taxon>
        <taxon>Octocorallia</taxon>
        <taxon>Malacalcyonacea</taxon>
        <taxon>Plexauridae</taxon>
        <taxon>Paramuricea</taxon>
    </lineage>
</organism>
<dbReference type="Proteomes" id="UP001152795">
    <property type="component" value="Unassembled WGS sequence"/>
</dbReference>
<accession>A0A6S7GJQ2</accession>
<keyword evidence="7" id="KW-0472">Membrane</keyword>
<proteinExistence type="inferred from homology"/>
<dbReference type="InterPro" id="IPR046401">
    <property type="entry name" value="FITM1/2"/>
</dbReference>
<evidence type="ECO:0000256" key="5">
    <source>
        <dbReference type="ARBA" id="ARBA00022989"/>
    </source>
</evidence>
<evidence type="ECO:0000256" key="3">
    <source>
        <dbReference type="ARBA" id="ARBA00022801"/>
    </source>
</evidence>